<dbReference type="InterPro" id="IPR013785">
    <property type="entry name" value="Aldolase_TIM"/>
</dbReference>
<evidence type="ECO:0000313" key="11">
    <source>
        <dbReference type="EMBL" id="CAI2378362.1"/>
    </source>
</evidence>
<dbReference type="PANTHER" id="PTHR21139:SF2">
    <property type="entry name" value="TRIOSEPHOSPHATE ISOMERASE"/>
    <property type="match status" value="1"/>
</dbReference>
<comment type="caution">
    <text evidence="11">The sequence shown here is derived from an EMBL/GenBank/DDBJ whole genome shotgun (WGS) entry which is preliminary data.</text>
</comment>
<dbReference type="GO" id="GO:0046166">
    <property type="term" value="P:glyceraldehyde-3-phosphate biosynthetic process"/>
    <property type="evidence" value="ECO:0007669"/>
    <property type="project" value="TreeGrafter"/>
</dbReference>
<dbReference type="CDD" id="cd00311">
    <property type="entry name" value="TIM"/>
    <property type="match status" value="1"/>
</dbReference>
<evidence type="ECO:0000256" key="2">
    <source>
        <dbReference type="ARBA" id="ARBA00004742"/>
    </source>
</evidence>
<dbReference type="NCBIfam" id="TIGR00419">
    <property type="entry name" value="tim"/>
    <property type="match status" value="1"/>
</dbReference>
<comment type="pathway">
    <text evidence="1 10">Carbohydrate degradation; glycolysis; D-glyceraldehyde 3-phosphate from glycerone phosphate: step 1/1.</text>
</comment>
<evidence type="ECO:0000256" key="8">
    <source>
        <dbReference type="ARBA" id="ARBA00052432"/>
    </source>
</evidence>
<evidence type="ECO:0000256" key="9">
    <source>
        <dbReference type="ARBA" id="ARBA00056661"/>
    </source>
</evidence>
<proteinExistence type="inferred from homology"/>
<evidence type="ECO:0000256" key="10">
    <source>
        <dbReference type="RuleBase" id="RU363013"/>
    </source>
</evidence>
<dbReference type="HAMAP" id="MF_00147_B">
    <property type="entry name" value="TIM_B"/>
    <property type="match status" value="1"/>
</dbReference>
<evidence type="ECO:0000313" key="12">
    <source>
        <dbReference type="Proteomes" id="UP001295684"/>
    </source>
</evidence>
<gene>
    <name evidence="11" type="ORF">ECRASSUSDP1_LOCUS19757</name>
</gene>
<dbReference type="InterPro" id="IPR022896">
    <property type="entry name" value="TrioseP_Isoase_bac/euk"/>
</dbReference>
<comment type="similarity">
    <text evidence="3 10">Belongs to the triosephosphate isomerase family.</text>
</comment>
<dbReference type="Pfam" id="PF00121">
    <property type="entry name" value="TIM"/>
    <property type="match status" value="1"/>
</dbReference>
<dbReference type="EC" id="5.3.1.1" evidence="10"/>
<dbReference type="InterPro" id="IPR000652">
    <property type="entry name" value="Triosephosphate_isomerase"/>
</dbReference>
<keyword evidence="12" id="KW-1185">Reference proteome</keyword>
<comment type="pathway">
    <text evidence="2 10">Carbohydrate biosynthesis; gluconeogenesis.</text>
</comment>
<sequence>MNTFARKLLVGGNWKSHGSVNFVKEFARDTLNKISYNTSKLDLVVAPVSIHLRDAQEHIKNDIQICSQNISAFEDGAYTGEISSTQLVDLGVNWTILGHSERRHIFGESNSFVASKIKRAHDHGLNVIACIGETIDEREDGETLKACTRQLKAIREQVEDWNKLAIAYQPVWAIGTGKTATSDQAQEVHGHLREWIAEHVSQDAARLTRIIYGGSVNGENAGELINNPDIDGLLVERLSIKPEFEAIVKACNEASKY</sequence>
<dbReference type="GO" id="GO:0004807">
    <property type="term" value="F:triose-phosphate isomerase activity"/>
    <property type="evidence" value="ECO:0007669"/>
    <property type="project" value="UniProtKB-EC"/>
</dbReference>
<evidence type="ECO:0000256" key="6">
    <source>
        <dbReference type="ARBA" id="ARBA00023152"/>
    </source>
</evidence>
<dbReference type="GO" id="GO:0019563">
    <property type="term" value="P:glycerol catabolic process"/>
    <property type="evidence" value="ECO:0007669"/>
    <property type="project" value="TreeGrafter"/>
</dbReference>
<keyword evidence="6 10" id="KW-0324">Glycolysis</keyword>
<keyword evidence="5 10" id="KW-0312">Gluconeogenesis</keyword>
<dbReference type="Gene3D" id="3.20.20.70">
    <property type="entry name" value="Aldolase class I"/>
    <property type="match status" value="1"/>
</dbReference>
<evidence type="ECO:0000256" key="4">
    <source>
        <dbReference type="ARBA" id="ARBA00011738"/>
    </source>
</evidence>
<dbReference type="GO" id="GO:0005829">
    <property type="term" value="C:cytosol"/>
    <property type="evidence" value="ECO:0007669"/>
    <property type="project" value="TreeGrafter"/>
</dbReference>
<protein>
    <recommendedName>
        <fullName evidence="10">Triosephosphate isomerase</fullName>
        <ecNumber evidence="10">5.3.1.1</ecNumber>
    </recommendedName>
</protein>
<keyword evidence="7 10" id="KW-0413">Isomerase</keyword>
<dbReference type="InterPro" id="IPR035990">
    <property type="entry name" value="TIM_sf"/>
</dbReference>
<comment type="catalytic activity">
    <reaction evidence="8">
        <text>D-glyceraldehyde 3-phosphate = dihydroxyacetone phosphate</text>
        <dbReference type="Rhea" id="RHEA:18585"/>
        <dbReference type="ChEBI" id="CHEBI:57642"/>
        <dbReference type="ChEBI" id="CHEBI:59776"/>
        <dbReference type="EC" id="5.3.1.1"/>
    </reaction>
    <physiologicalReaction direction="left-to-right" evidence="8">
        <dbReference type="Rhea" id="RHEA:18586"/>
    </physiologicalReaction>
</comment>
<dbReference type="PROSITE" id="PS51440">
    <property type="entry name" value="TIM_2"/>
    <property type="match status" value="1"/>
</dbReference>
<evidence type="ECO:0000256" key="3">
    <source>
        <dbReference type="ARBA" id="ARBA00007422"/>
    </source>
</evidence>
<dbReference type="Proteomes" id="UP001295684">
    <property type="component" value="Unassembled WGS sequence"/>
</dbReference>
<reference evidence="11" key="1">
    <citation type="submission" date="2023-07" db="EMBL/GenBank/DDBJ databases">
        <authorList>
            <consortium name="AG Swart"/>
            <person name="Singh M."/>
            <person name="Singh A."/>
            <person name="Seah K."/>
            <person name="Emmerich C."/>
        </authorList>
    </citation>
    <scope>NUCLEOTIDE SEQUENCE</scope>
    <source>
        <strain evidence="11">DP1</strain>
    </source>
</reference>
<dbReference type="SUPFAM" id="SSF51351">
    <property type="entry name" value="Triosephosphate isomerase (TIM)"/>
    <property type="match status" value="1"/>
</dbReference>
<accession>A0AAD1XTP9</accession>
<comment type="subunit">
    <text evidence="4">Homodimer.</text>
</comment>
<evidence type="ECO:0000256" key="5">
    <source>
        <dbReference type="ARBA" id="ARBA00022432"/>
    </source>
</evidence>
<evidence type="ECO:0000256" key="1">
    <source>
        <dbReference type="ARBA" id="ARBA00004680"/>
    </source>
</evidence>
<comment type="function">
    <text evidence="9">Catalyzes the interconversion of glyceraldehyde 3-phosphate and dihydroxyacetone phosphate in the glycolytic and gluconeogenic pathways.</text>
</comment>
<dbReference type="PANTHER" id="PTHR21139">
    <property type="entry name" value="TRIOSEPHOSPHATE ISOMERASE"/>
    <property type="match status" value="1"/>
</dbReference>
<dbReference type="AlphaFoldDB" id="A0AAD1XTP9"/>
<dbReference type="EMBL" id="CAMPGE010020079">
    <property type="protein sequence ID" value="CAI2378362.1"/>
    <property type="molecule type" value="Genomic_DNA"/>
</dbReference>
<dbReference type="FunFam" id="3.20.20.70:FF:000016">
    <property type="entry name" value="Triosephosphate isomerase"/>
    <property type="match status" value="1"/>
</dbReference>
<dbReference type="GO" id="GO:0006094">
    <property type="term" value="P:gluconeogenesis"/>
    <property type="evidence" value="ECO:0007669"/>
    <property type="project" value="UniProtKB-KW"/>
</dbReference>
<organism evidence="11 12">
    <name type="scientific">Euplotes crassus</name>
    <dbReference type="NCBI Taxonomy" id="5936"/>
    <lineage>
        <taxon>Eukaryota</taxon>
        <taxon>Sar</taxon>
        <taxon>Alveolata</taxon>
        <taxon>Ciliophora</taxon>
        <taxon>Intramacronucleata</taxon>
        <taxon>Spirotrichea</taxon>
        <taxon>Hypotrichia</taxon>
        <taxon>Euplotida</taxon>
        <taxon>Euplotidae</taxon>
        <taxon>Moneuplotes</taxon>
    </lineage>
</organism>
<dbReference type="GO" id="GO:0006096">
    <property type="term" value="P:glycolytic process"/>
    <property type="evidence" value="ECO:0007669"/>
    <property type="project" value="UniProtKB-KW"/>
</dbReference>
<evidence type="ECO:0000256" key="7">
    <source>
        <dbReference type="ARBA" id="ARBA00023235"/>
    </source>
</evidence>
<name>A0AAD1XTP9_EUPCR</name>